<keyword evidence="4 6" id="KW-1133">Transmembrane helix</keyword>
<feature type="transmembrane region" description="Helical" evidence="6">
    <location>
        <begin position="152"/>
        <end position="177"/>
    </location>
</feature>
<keyword evidence="2" id="KW-1003">Cell membrane</keyword>
<comment type="subcellular location">
    <subcellularLocation>
        <location evidence="1">Cell membrane</location>
        <topology evidence="1">Multi-pass membrane protein</topology>
    </subcellularLocation>
</comment>
<sequence>MISPAAIMGFALAVLPLIVTPGASLTLLAQRVATGGLRKGLPVILGTATGLYLHASLAILGLSALIIGSSRLFLVVRFLGAIYLIGLGVWTWRQATRPPNVSTSMPATPSDRAPSTYVPAVLANVLNPKAASIPLSITPQFLDPDASVGGQILLFTTMHALLSACWLLLWTLILGRGAGLLHSARAKAMFNRAAGAMLLALGLRAAVGE</sequence>
<dbReference type="PANTHER" id="PTHR30086">
    <property type="entry name" value="ARGININE EXPORTER PROTEIN ARGO"/>
    <property type="match status" value="1"/>
</dbReference>
<evidence type="ECO:0000256" key="6">
    <source>
        <dbReference type="SAM" id="Phobius"/>
    </source>
</evidence>
<dbReference type="GO" id="GO:0015171">
    <property type="term" value="F:amino acid transmembrane transporter activity"/>
    <property type="evidence" value="ECO:0007669"/>
    <property type="project" value="TreeGrafter"/>
</dbReference>
<feature type="transmembrane region" description="Helical" evidence="6">
    <location>
        <begin position="74"/>
        <end position="92"/>
    </location>
</feature>
<feature type="transmembrane region" description="Helical" evidence="6">
    <location>
        <begin position="189"/>
        <end position="207"/>
    </location>
</feature>
<evidence type="ECO:0000256" key="4">
    <source>
        <dbReference type="ARBA" id="ARBA00022989"/>
    </source>
</evidence>
<dbReference type="AlphaFoldDB" id="A0AAC9HSP5"/>
<name>A0AAC9HSP5_9PSEU</name>
<gene>
    <name evidence="7" type="ORF">TL08_19835</name>
</gene>
<evidence type="ECO:0000313" key="8">
    <source>
        <dbReference type="Proteomes" id="UP000095210"/>
    </source>
</evidence>
<protein>
    <submittedName>
        <fullName evidence="7">Threonine efflux protein</fullName>
    </submittedName>
</protein>
<dbReference type="InterPro" id="IPR001123">
    <property type="entry name" value="LeuE-type"/>
</dbReference>
<feature type="transmembrane region" description="Helical" evidence="6">
    <location>
        <begin position="45"/>
        <end position="67"/>
    </location>
</feature>
<proteinExistence type="predicted"/>
<evidence type="ECO:0000256" key="5">
    <source>
        <dbReference type="ARBA" id="ARBA00023136"/>
    </source>
</evidence>
<keyword evidence="3 6" id="KW-0812">Transmembrane</keyword>
<evidence type="ECO:0000313" key="7">
    <source>
        <dbReference type="EMBL" id="AOS64758.1"/>
    </source>
</evidence>
<accession>A0AAC9HSP5</accession>
<organism evidence="7 8">
    <name type="scientific">Actinoalloteichus hymeniacidonis</name>
    <dbReference type="NCBI Taxonomy" id="340345"/>
    <lineage>
        <taxon>Bacteria</taxon>
        <taxon>Bacillati</taxon>
        <taxon>Actinomycetota</taxon>
        <taxon>Actinomycetes</taxon>
        <taxon>Pseudonocardiales</taxon>
        <taxon>Pseudonocardiaceae</taxon>
        <taxon>Actinoalloteichus</taxon>
    </lineage>
</organism>
<keyword evidence="8" id="KW-1185">Reference proteome</keyword>
<reference evidence="8" key="1">
    <citation type="submission" date="2016-03" db="EMBL/GenBank/DDBJ databases">
        <title>Complete genome sequence of the type strain Actinoalloteichus hymeniacidonis DSM 45092.</title>
        <authorList>
            <person name="Schaffert L."/>
            <person name="Albersmeier A."/>
            <person name="Winkler A."/>
            <person name="Kalinowski J."/>
            <person name="Zotchev S."/>
            <person name="Ruckert C."/>
        </authorList>
    </citation>
    <scope>NUCLEOTIDE SEQUENCE [LARGE SCALE GENOMIC DNA]</scope>
    <source>
        <strain evidence="8">HPA177(T) (DSM 45092(T))</strain>
    </source>
</reference>
<dbReference type="EMBL" id="CP014859">
    <property type="protein sequence ID" value="AOS64758.1"/>
    <property type="molecule type" value="Genomic_DNA"/>
</dbReference>
<evidence type="ECO:0000256" key="2">
    <source>
        <dbReference type="ARBA" id="ARBA00022475"/>
    </source>
</evidence>
<keyword evidence="5 6" id="KW-0472">Membrane</keyword>
<dbReference type="PANTHER" id="PTHR30086:SF20">
    <property type="entry name" value="ARGININE EXPORTER PROTEIN ARGO-RELATED"/>
    <property type="match status" value="1"/>
</dbReference>
<dbReference type="Proteomes" id="UP000095210">
    <property type="component" value="Chromosome"/>
</dbReference>
<dbReference type="KEGG" id="ahm:TL08_19835"/>
<dbReference type="GO" id="GO:0005886">
    <property type="term" value="C:plasma membrane"/>
    <property type="evidence" value="ECO:0007669"/>
    <property type="project" value="UniProtKB-SubCell"/>
</dbReference>
<dbReference type="Pfam" id="PF01810">
    <property type="entry name" value="LysE"/>
    <property type="match status" value="1"/>
</dbReference>
<dbReference type="RefSeq" id="WP_069851046.1">
    <property type="nucleotide sequence ID" value="NZ_CP014859.1"/>
</dbReference>
<evidence type="ECO:0000256" key="1">
    <source>
        <dbReference type="ARBA" id="ARBA00004651"/>
    </source>
</evidence>
<evidence type="ECO:0000256" key="3">
    <source>
        <dbReference type="ARBA" id="ARBA00022692"/>
    </source>
</evidence>